<gene>
    <name evidence="1" type="ORF">HDA41_006702</name>
</gene>
<accession>A0A7W9HAM6</accession>
<name>A0A7W9HAM6_9ACTN</name>
<reference evidence="1 2" key="1">
    <citation type="submission" date="2020-08" db="EMBL/GenBank/DDBJ databases">
        <title>Sequencing the genomes of 1000 actinobacteria strains.</title>
        <authorList>
            <person name="Klenk H.-P."/>
        </authorList>
    </citation>
    <scope>NUCLEOTIDE SEQUENCE [LARGE SCALE GENOMIC DNA]</scope>
    <source>
        <strain evidence="1 2">DSM 40084</strain>
    </source>
</reference>
<sequence length="70" mass="7219">MEGDGDRADGAVAGSGIGVGDSCLRQPGGAAKTFTVTVQNFTKHTVKHVDVAYSTYAADQPVLKEVRPGL</sequence>
<comment type="caution">
    <text evidence="1">The sequence shown here is derived from an EMBL/GenBank/DDBJ whole genome shotgun (WGS) entry which is preliminary data.</text>
</comment>
<dbReference type="AlphaFoldDB" id="A0A7W9HAM6"/>
<evidence type="ECO:0000313" key="1">
    <source>
        <dbReference type="EMBL" id="MBB5798738.1"/>
    </source>
</evidence>
<dbReference type="EMBL" id="JACHNE010000001">
    <property type="protein sequence ID" value="MBB5798738.1"/>
    <property type="molecule type" value="Genomic_DNA"/>
</dbReference>
<evidence type="ECO:0000313" key="2">
    <source>
        <dbReference type="Proteomes" id="UP000590647"/>
    </source>
</evidence>
<dbReference type="Proteomes" id="UP000590647">
    <property type="component" value="Unassembled WGS sequence"/>
</dbReference>
<keyword evidence="2" id="KW-1185">Reference proteome</keyword>
<organism evidence="1 2">
    <name type="scientific">Streptomyces caelestis</name>
    <dbReference type="NCBI Taxonomy" id="36816"/>
    <lineage>
        <taxon>Bacteria</taxon>
        <taxon>Bacillati</taxon>
        <taxon>Actinomycetota</taxon>
        <taxon>Actinomycetes</taxon>
        <taxon>Kitasatosporales</taxon>
        <taxon>Streptomycetaceae</taxon>
        <taxon>Streptomyces</taxon>
    </lineage>
</organism>
<protein>
    <submittedName>
        <fullName evidence="1">Uncharacterized protein</fullName>
    </submittedName>
</protein>
<dbReference type="RefSeq" id="WP_184990553.1">
    <property type="nucleotide sequence ID" value="NZ_JACHNE010000001.1"/>
</dbReference>
<proteinExistence type="predicted"/>